<gene>
    <name evidence="5" type="ORF">RND81_04G246800</name>
</gene>
<keyword evidence="2 4" id="KW-0472">Membrane</keyword>
<dbReference type="GO" id="GO:0098542">
    <property type="term" value="P:defense response to other organism"/>
    <property type="evidence" value="ECO:0007669"/>
    <property type="project" value="InterPro"/>
</dbReference>
<feature type="region of interest" description="Disordered" evidence="3">
    <location>
        <begin position="1"/>
        <end position="22"/>
    </location>
</feature>
<accession>A0AAW1LQC1</accession>
<dbReference type="Proteomes" id="UP001443914">
    <property type="component" value="Unassembled WGS sequence"/>
</dbReference>
<dbReference type="InterPro" id="IPR044839">
    <property type="entry name" value="NDR1-like"/>
</dbReference>
<dbReference type="PANTHER" id="PTHR31234:SF2">
    <property type="entry name" value="OS05G0199100 PROTEIN"/>
    <property type="match status" value="1"/>
</dbReference>
<comment type="subcellular location">
    <subcellularLocation>
        <location evidence="1">Membrane</location>
    </subcellularLocation>
</comment>
<sequence>MAERATQSNNEGLYVDDEESNDLIRRNNNNKKDELMQIFPSHGTSPIATYIVQIPRDQIYRVPPPENAKIVQRYSNPVQNAQQGGRRRRCAYWFLSILFGVAFIISVIVCVHKFTLSPKPPSFSVTHVLLKHNKNASPVFQVSMETMNPNIVNDVGYKQGSVRLSYKGKQIGKGHFPAFANLAPGKSNPVDMTLLGSTLPNDFDNRKSRSNKANKTLNMELSMNIPVNMKTWLWTNSLDLDVKCDFEAESTGSDHFQIESQNCHVTHTN</sequence>
<reference evidence="5" key="1">
    <citation type="submission" date="2024-03" db="EMBL/GenBank/DDBJ databases">
        <title>WGS assembly of Saponaria officinalis var. Norfolk2.</title>
        <authorList>
            <person name="Jenkins J."/>
            <person name="Shu S."/>
            <person name="Grimwood J."/>
            <person name="Barry K."/>
            <person name="Goodstein D."/>
            <person name="Schmutz J."/>
            <person name="Leebens-Mack J."/>
            <person name="Osbourn A."/>
        </authorList>
    </citation>
    <scope>NUCLEOTIDE SEQUENCE [LARGE SCALE GENOMIC DNA]</scope>
    <source>
        <strain evidence="5">JIC</strain>
    </source>
</reference>
<feature type="transmembrane region" description="Helical" evidence="4">
    <location>
        <begin position="92"/>
        <end position="114"/>
    </location>
</feature>
<keyword evidence="4" id="KW-0812">Transmembrane</keyword>
<dbReference type="PANTHER" id="PTHR31234">
    <property type="entry name" value="LATE EMBRYOGENESIS ABUNDANT (LEA) HYDROXYPROLINE-RICH GLYCOPROTEIN FAMILY"/>
    <property type="match status" value="1"/>
</dbReference>
<protein>
    <recommendedName>
        <fullName evidence="7">Late embryogenesis abundant protein LEA-2 subgroup domain-containing protein</fullName>
    </recommendedName>
</protein>
<name>A0AAW1LQC1_SAPOF</name>
<dbReference type="AlphaFoldDB" id="A0AAW1LQC1"/>
<comment type="caution">
    <text evidence="5">The sequence shown here is derived from an EMBL/GenBank/DDBJ whole genome shotgun (WGS) entry which is preliminary data.</text>
</comment>
<evidence type="ECO:0000256" key="1">
    <source>
        <dbReference type="ARBA" id="ARBA00004370"/>
    </source>
</evidence>
<proteinExistence type="predicted"/>
<keyword evidence="6" id="KW-1185">Reference proteome</keyword>
<dbReference type="GO" id="GO:0005886">
    <property type="term" value="C:plasma membrane"/>
    <property type="evidence" value="ECO:0007669"/>
    <property type="project" value="TreeGrafter"/>
</dbReference>
<feature type="compositionally biased region" description="Polar residues" evidence="3">
    <location>
        <begin position="1"/>
        <end position="11"/>
    </location>
</feature>
<dbReference type="EMBL" id="JBDFQZ010000004">
    <property type="protein sequence ID" value="KAK9736051.1"/>
    <property type="molecule type" value="Genomic_DNA"/>
</dbReference>
<evidence type="ECO:0000256" key="2">
    <source>
        <dbReference type="ARBA" id="ARBA00023136"/>
    </source>
</evidence>
<organism evidence="5 6">
    <name type="scientific">Saponaria officinalis</name>
    <name type="common">Common soapwort</name>
    <name type="synonym">Lychnis saponaria</name>
    <dbReference type="NCBI Taxonomy" id="3572"/>
    <lineage>
        <taxon>Eukaryota</taxon>
        <taxon>Viridiplantae</taxon>
        <taxon>Streptophyta</taxon>
        <taxon>Embryophyta</taxon>
        <taxon>Tracheophyta</taxon>
        <taxon>Spermatophyta</taxon>
        <taxon>Magnoliopsida</taxon>
        <taxon>eudicotyledons</taxon>
        <taxon>Gunneridae</taxon>
        <taxon>Pentapetalae</taxon>
        <taxon>Caryophyllales</taxon>
        <taxon>Caryophyllaceae</taxon>
        <taxon>Caryophylleae</taxon>
        <taxon>Saponaria</taxon>
    </lineage>
</organism>
<evidence type="ECO:0000313" key="5">
    <source>
        <dbReference type="EMBL" id="KAK9736051.1"/>
    </source>
</evidence>
<evidence type="ECO:0008006" key="7">
    <source>
        <dbReference type="Google" id="ProtNLM"/>
    </source>
</evidence>
<evidence type="ECO:0000256" key="4">
    <source>
        <dbReference type="SAM" id="Phobius"/>
    </source>
</evidence>
<keyword evidence="4" id="KW-1133">Transmembrane helix</keyword>
<evidence type="ECO:0000313" key="6">
    <source>
        <dbReference type="Proteomes" id="UP001443914"/>
    </source>
</evidence>
<evidence type="ECO:0000256" key="3">
    <source>
        <dbReference type="SAM" id="MobiDB-lite"/>
    </source>
</evidence>